<organism evidence="6 7">
    <name type="scientific">Mycolicibacterium canariasense</name>
    <name type="common">Mycobacterium canariasense</name>
    <dbReference type="NCBI Taxonomy" id="228230"/>
    <lineage>
        <taxon>Bacteria</taxon>
        <taxon>Bacillati</taxon>
        <taxon>Actinomycetota</taxon>
        <taxon>Actinomycetes</taxon>
        <taxon>Mycobacteriales</taxon>
        <taxon>Mycobacteriaceae</taxon>
        <taxon>Mycolicibacterium</taxon>
    </lineage>
</organism>
<evidence type="ECO:0000256" key="2">
    <source>
        <dbReference type="ARBA" id="ARBA00023125"/>
    </source>
</evidence>
<evidence type="ECO:0000256" key="3">
    <source>
        <dbReference type="ARBA" id="ARBA00023163"/>
    </source>
</evidence>
<evidence type="ECO:0000256" key="1">
    <source>
        <dbReference type="ARBA" id="ARBA00023015"/>
    </source>
</evidence>
<keyword evidence="1" id="KW-0805">Transcription regulation</keyword>
<sequence>MSEGTPSTYSTQRRAAARNRIAIIEAAHDLFADNPLVPLSEVAKRAGVGAGTLYRHFPTREDLILAAYQHDIERLTVTVDEVLARHTSAQAAFVEWFEMLAAYIRIKHGLGDALHSAAAQDVISASWAPTSAAVAKLVDACVAEGTIAPGHDPADIIMLMSFLWRVANNEDGVAQGRRLIAAVFSGLKHAPQSI</sequence>
<dbReference type="Pfam" id="PF21597">
    <property type="entry name" value="TetR_C_43"/>
    <property type="match status" value="1"/>
</dbReference>
<dbReference type="Gene3D" id="1.10.357.10">
    <property type="entry name" value="Tetracycline Repressor, domain 2"/>
    <property type="match status" value="1"/>
</dbReference>
<keyword evidence="2 4" id="KW-0238">DNA-binding</keyword>
<dbReference type="InterPro" id="IPR036271">
    <property type="entry name" value="Tet_transcr_reg_TetR-rel_C_sf"/>
</dbReference>
<proteinExistence type="predicted"/>
<dbReference type="PANTHER" id="PTHR30055">
    <property type="entry name" value="HTH-TYPE TRANSCRIPTIONAL REGULATOR RUTR"/>
    <property type="match status" value="1"/>
</dbReference>
<dbReference type="PANTHER" id="PTHR30055:SF234">
    <property type="entry name" value="HTH-TYPE TRANSCRIPTIONAL REGULATOR BETI"/>
    <property type="match status" value="1"/>
</dbReference>
<reference evidence="7" key="2">
    <citation type="submission" date="2016-02" db="EMBL/GenBank/DDBJ databases">
        <title>Draft genome sequence of five rapidly growing Mycobacterium species.</title>
        <authorList>
            <person name="Katahira K."/>
            <person name="Gotou Y."/>
            <person name="Iida K."/>
            <person name="Ogura Y."/>
            <person name="Hayashi T."/>
        </authorList>
    </citation>
    <scope>NUCLEOTIDE SEQUENCE [LARGE SCALE GENOMIC DNA]</scope>
    <source>
        <strain evidence="7">JCM15298</strain>
    </source>
</reference>
<evidence type="ECO:0000256" key="4">
    <source>
        <dbReference type="PROSITE-ProRule" id="PRU00335"/>
    </source>
</evidence>
<keyword evidence="7" id="KW-1185">Reference proteome</keyword>
<feature type="domain" description="HTH tetR-type" evidence="5">
    <location>
        <begin position="17"/>
        <end position="75"/>
    </location>
</feature>
<feature type="DNA-binding region" description="H-T-H motif" evidence="4">
    <location>
        <begin position="38"/>
        <end position="57"/>
    </location>
</feature>
<dbReference type="GO" id="GO:0000976">
    <property type="term" value="F:transcription cis-regulatory region binding"/>
    <property type="evidence" value="ECO:0007669"/>
    <property type="project" value="TreeGrafter"/>
</dbReference>
<accession>A0A100W841</accession>
<dbReference type="Proteomes" id="UP000069443">
    <property type="component" value="Unassembled WGS sequence"/>
</dbReference>
<dbReference type="STRING" id="228230.RMCC_0368"/>
<name>A0A100W841_MYCCR</name>
<dbReference type="PROSITE" id="PS50977">
    <property type="entry name" value="HTH_TETR_2"/>
    <property type="match status" value="1"/>
</dbReference>
<dbReference type="InterPro" id="IPR001647">
    <property type="entry name" value="HTH_TetR"/>
</dbReference>
<evidence type="ECO:0000313" key="6">
    <source>
        <dbReference type="EMBL" id="GAS93402.1"/>
    </source>
</evidence>
<gene>
    <name evidence="6" type="ORF">RMCC_0368</name>
</gene>
<dbReference type="InterPro" id="IPR049445">
    <property type="entry name" value="TetR_SbtR-like_C"/>
</dbReference>
<dbReference type="OrthoDB" id="9795011at2"/>
<dbReference type="SUPFAM" id="SSF48498">
    <property type="entry name" value="Tetracyclin repressor-like, C-terminal domain"/>
    <property type="match status" value="1"/>
</dbReference>
<evidence type="ECO:0000313" key="7">
    <source>
        <dbReference type="Proteomes" id="UP000069443"/>
    </source>
</evidence>
<dbReference type="InterPro" id="IPR050109">
    <property type="entry name" value="HTH-type_TetR-like_transc_reg"/>
</dbReference>
<dbReference type="GO" id="GO:0003700">
    <property type="term" value="F:DNA-binding transcription factor activity"/>
    <property type="evidence" value="ECO:0007669"/>
    <property type="project" value="TreeGrafter"/>
</dbReference>
<comment type="caution">
    <text evidence="6">The sequence shown here is derived from an EMBL/GenBank/DDBJ whole genome shotgun (WGS) entry which is preliminary data.</text>
</comment>
<dbReference type="Pfam" id="PF00440">
    <property type="entry name" value="TetR_N"/>
    <property type="match status" value="1"/>
</dbReference>
<keyword evidence="3" id="KW-0804">Transcription</keyword>
<reference evidence="7" key="1">
    <citation type="journal article" date="2016" name="Genome Announc.">
        <title>Draft Genome Sequences of Five Rapidly Growing Mycobacterium Species, M. thermoresistibile, M. fortuitum subsp. acetamidolyticum, M. canariasense, M. brisbanense, and M. novocastrense.</title>
        <authorList>
            <person name="Katahira K."/>
            <person name="Ogura Y."/>
            <person name="Gotoh Y."/>
            <person name="Hayashi T."/>
        </authorList>
    </citation>
    <scope>NUCLEOTIDE SEQUENCE [LARGE SCALE GENOMIC DNA]</scope>
    <source>
        <strain evidence="7">JCM15298</strain>
    </source>
</reference>
<dbReference type="RefSeq" id="WP_062654736.1">
    <property type="nucleotide sequence ID" value="NZ_BCSY01000011.1"/>
</dbReference>
<dbReference type="InterPro" id="IPR009057">
    <property type="entry name" value="Homeodomain-like_sf"/>
</dbReference>
<protein>
    <submittedName>
        <fullName evidence="6">TetR family transcriptional regulator</fullName>
    </submittedName>
</protein>
<evidence type="ECO:0000259" key="5">
    <source>
        <dbReference type="PROSITE" id="PS50977"/>
    </source>
</evidence>
<dbReference type="AlphaFoldDB" id="A0A100W841"/>
<dbReference type="SUPFAM" id="SSF46689">
    <property type="entry name" value="Homeodomain-like"/>
    <property type="match status" value="1"/>
</dbReference>
<dbReference type="EMBL" id="BCSY01000011">
    <property type="protein sequence ID" value="GAS93402.1"/>
    <property type="molecule type" value="Genomic_DNA"/>
</dbReference>